<dbReference type="EMBL" id="VNHY01000001">
    <property type="protein sequence ID" value="TYP94892.1"/>
    <property type="molecule type" value="Genomic_DNA"/>
</dbReference>
<name>A0A5D3YMA6_9BACT</name>
<protein>
    <submittedName>
        <fullName evidence="5">ABC-type nitrate/sulfonate/bicarbonate transport system, substrate-binding protein</fullName>
    </submittedName>
</protein>
<evidence type="ECO:0000256" key="2">
    <source>
        <dbReference type="ARBA" id="ARBA00010742"/>
    </source>
</evidence>
<accession>A0A5D3YMA6</accession>
<dbReference type="PANTHER" id="PTHR30024">
    <property type="entry name" value="ALIPHATIC SULFONATES-BINDING PROTEIN-RELATED"/>
    <property type="match status" value="1"/>
</dbReference>
<evidence type="ECO:0000313" key="6">
    <source>
        <dbReference type="Proteomes" id="UP000324595"/>
    </source>
</evidence>
<dbReference type="InterPro" id="IPR001638">
    <property type="entry name" value="Solute-binding_3/MltF_N"/>
</dbReference>
<reference evidence="5 6" key="1">
    <citation type="submission" date="2019-07" db="EMBL/GenBank/DDBJ databases">
        <title>Genomic Encyclopedia of Archaeal and Bacterial Type Strains, Phase II (KMG-II): from individual species to whole genera.</title>
        <authorList>
            <person name="Goeker M."/>
        </authorList>
    </citation>
    <scope>NUCLEOTIDE SEQUENCE [LARGE SCALE GENOMIC DNA]</scope>
    <source>
        <strain evidence="5 6">DSM 21935</strain>
    </source>
</reference>
<evidence type="ECO:0000259" key="4">
    <source>
        <dbReference type="SMART" id="SM00062"/>
    </source>
</evidence>
<keyword evidence="3" id="KW-0732">Signal</keyword>
<dbReference type="SMART" id="SM00062">
    <property type="entry name" value="PBPb"/>
    <property type="match status" value="1"/>
</dbReference>
<keyword evidence="6" id="KW-1185">Reference proteome</keyword>
<comment type="subcellular location">
    <subcellularLocation>
        <location evidence="1">Periplasm</location>
    </subcellularLocation>
</comment>
<dbReference type="AlphaFoldDB" id="A0A5D3YMA6"/>
<comment type="caution">
    <text evidence="5">The sequence shown here is derived from an EMBL/GenBank/DDBJ whole genome shotgun (WGS) entry which is preliminary data.</text>
</comment>
<evidence type="ECO:0000256" key="1">
    <source>
        <dbReference type="ARBA" id="ARBA00004418"/>
    </source>
</evidence>
<proteinExistence type="inferred from homology"/>
<organism evidence="5 6">
    <name type="scientific">Fodinibius salinus</name>
    <dbReference type="NCBI Taxonomy" id="860790"/>
    <lineage>
        <taxon>Bacteria</taxon>
        <taxon>Pseudomonadati</taxon>
        <taxon>Balneolota</taxon>
        <taxon>Balneolia</taxon>
        <taxon>Balneolales</taxon>
        <taxon>Balneolaceae</taxon>
        <taxon>Fodinibius</taxon>
    </lineage>
</organism>
<dbReference type="Gene3D" id="3.40.190.10">
    <property type="entry name" value="Periplasmic binding protein-like II"/>
    <property type="match status" value="3"/>
</dbReference>
<dbReference type="InterPro" id="IPR015168">
    <property type="entry name" value="SsuA/THI5"/>
</dbReference>
<evidence type="ECO:0000256" key="3">
    <source>
        <dbReference type="ARBA" id="ARBA00022729"/>
    </source>
</evidence>
<gene>
    <name evidence="5" type="ORF">LX73_0185</name>
</gene>
<comment type="similarity">
    <text evidence="2">Belongs to the bacterial solute-binding protein SsuA/TauA family.</text>
</comment>
<dbReference type="SUPFAM" id="SSF53850">
    <property type="entry name" value="Periplasmic binding protein-like II"/>
    <property type="match status" value="1"/>
</dbReference>
<dbReference type="RefSeq" id="WP_170245544.1">
    <property type="nucleotide sequence ID" value="NZ_VNHY01000001.1"/>
</dbReference>
<sequence length="325" mass="36781">MALFTGCSSKDEDSADLTTVRVGITKSFLGEAATFVAQQQGYFKDEGLDVQLEQNSSGAVSIRELFDEKIDIAHVAETPIMYALLDSSYYTRKEIPSFQIFADMIYADEIQHIIGRRDQGISNPRDISGKTVAISQGTQLDYFLDSFLLEHQIAKEELTLVDIDPQKQVNAIANGEVDVAVNWEPYATYIKQELGNKAISLDTKLTYSTLWLATARDRYAEENPEVLVQYLQALRQAQKYISKYPNKTQQLLAQRTGVSIAAIQESWDNIDYELSLNERLITLLDDQARWMERNNITDSSDINFRALVNFEPMQTVHPEGITVIQ</sequence>
<dbReference type="Proteomes" id="UP000324595">
    <property type="component" value="Unassembled WGS sequence"/>
</dbReference>
<dbReference type="Pfam" id="PF09084">
    <property type="entry name" value="NMT1"/>
    <property type="match status" value="1"/>
</dbReference>
<evidence type="ECO:0000313" key="5">
    <source>
        <dbReference type="EMBL" id="TYP94892.1"/>
    </source>
</evidence>
<dbReference type="PANTHER" id="PTHR30024:SF47">
    <property type="entry name" value="TAURINE-BINDING PERIPLASMIC PROTEIN"/>
    <property type="match status" value="1"/>
</dbReference>
<dbReference type="GO" id="GO:0042597">
    <property type="term" value="C:periplasmic space"/>
    <property type="evidence" value="ECO:0007669"/>
    <property type="project" value="UniProtKB-SubCell"/>
</dbReference>
<feature type="domain" description="Solute-binding protein family 3/N-terminal" evidence="4">
    <location>
        <begin position="19"/>
        <end position="244"/>
    </location>
</feature>